<reference evidence="5" key="1">
    <citation type="submission" date="2020-11" db="EMBL/GenBank/DDBJ databases">
        <authorList>
            <person name="Whiteford S."/>
        </authorList>
    </citation>
    <scope>NUCLEOTIDE SEQUENCE</scope>
</reference>
<keyword evidence="2" id="KW-0863">Zinc-finger</keyword>
<dbReference type="InterPro" id="IPR033446">
    <property type="entry name" value="ZCCHC24_Znf-3CxxC"/>
</dbReference>
<evidence type="ECO:0000256" key="1">
    <source>
        <dbReference type="ARBA" id="ARBA00022723"/>
    </source>
</evidence>
<keyword evidence="3" id="KW-0862">Zinc</keyword>
<proteinExistence type="predicted"/>
<feature type="domain" description="3CxxC-type" evidence="4">
    <location>
        <begin position="14"/>
        <end position="82"/>
    </location>
</feature>
<evidence type="ECO:0000313" key="5">
    <source>
        <dbReference type="EMBL" id="CAG9138583.1"/>
    </source>
</evidence>
<evidence type="ECO:0000259" key="4">
    <source>
        <dbReference type="SMART" id="SM01328"/>
    </source>
</evidence>
<sequence length="97" mass="11356">MARATTRHLITTSPFYGEYKCGNCGRHWPSRLSWPDSYQLCKRCRCRVYPYSQRELRSGDLTKDPDSSKDHPKEFCGKCQTLGRYCNPGANKIKQRY</sequence>
<dbReference type="Pfam" id="PF17180">
    <property type="entry name" value="Zn_ribbon_3CxxC_2"/>
    <property type="match status" value="1"/>
</dbReference>
<gene>
    <name evidence="5" type="ORF">PLXY2_LOCUS16855</name>
</gene>
<evidence type="ECO:0000256" key="2">
    <source>
        <dbReference type="ARBA" id="ARBA00022771"/>
    </source>
</evidence>
<keyword evidence="1" id="KW-0479">Metal-binding</keyword>
<dbReference type="SMART" id="SM01328">
    <property type="entry name" value="zf-3CxxC"/>
    <property type="match status" value="1"/>
</dbReference>
<accession>A0A8S4GBM6</accession>
<evidence type="ECO:0000313" key="6">
    <source>
        <dbReference type="Proteomes" id="UP000653454"/>
    </source>
</evidence>
<dbReference type="Proteomes" id="UP000653454">
    <property type="component" value="Unassembled WGS sequence"/>
</dbReference>
<name>A0A8S4GBM6_PLUXY</name>
<evidence type="ECO:0000256" key="3">
    <source>
        <dbReference type="ARBA" id="ARBA00022833"/>
    </source>
</evidence>
<dbReference type="GO" id="GO:0008270">
    <property type="term" value="F:zinc ion binding"/>
    <property type="evidence" value="ECO:0007669"/>
    <property type="project" value="UniProtKB-KW"/>
</dbReference>
<dbReference type="EMBL" id="CAJHNJ030000693">
    <property type="protein sequence ID" value="CAG9138583.1"/>
    <property type="molecule type" value="Genomic_DNA"/>
</dbReference>
<comment type="caution">
    <text evidence="5">The sequence shown here is derived from an EMBL/GenBank/DDBJ whole genome shotgun (WGS) entry which is preliminary data.</text>
</comment>
<dbReference type="InterPro" id="IPR027377">
    <property type="entry name" value="ZAR1/RTP1-5-like_Znf-3CxxC"/>
</dbReference>
<dbReference type="AlphaFoldDB" id="A0A8S4GBM6"/>
<keyword evidence="6" id="KW-1185">Reference proteome</keyword>
<protein>
    <submittedName>
        <fullName evidence="5">(diamondback moth) hypothetical protein</fullName>
    </submittedName>
</protein>
<organism evidence="5 6">
    <name type="scientific">Plutella xylostella</name>
    <name type="common">Diamondback moth</name>
    <name type="synonym">Plutella maculipennis</name>
    <dbReference type="NCBI Taxonomy" id="51655"/>
    <lineage>
        <taxon>Eukaryota</taxon>
        <taxon>Metazoa</taxon>
        <taxon>Ecdysozoa</taxon>
        <taxon>Arthropoda</taxon>
        <taxon>Hexapoda</taxon>
        <taxon>Insecta</taxon>
        <taxon>Pterygota</taxon>
        <taxon>Neoptera</taxon>
        <taxon>Endopterygota</taxon>
        <taxon>Lepidoptera</taxon>
        <taxon>Glossata</taxon>
        <taxon>Ditrysia</taxon>
        <taxon>Yponomeutoidea</taxon>
        <taxon>Plutellidae</taxon>
        <taxon>Plutella</taxon>
    </lineage>
</organism>